<dbReference type="OrthoDB" id="2506896at2759"/>
<keyword evidence="2" id="KW-1185">Reference proteome</keyword>
<dbReference type="EMBL" id="VSWC01000105">
    <property type="protein sequence ID" value="KAA1086618.1"/>
    <property type="molecule type" value="Genomic_DNA"/>
</dbReference>
<reference evidence="1 2" key="1">
    <citation type="submission" date="2019-05" db="EMBL/GenBank/DDBJ databases">
        <title>Emergence of the Ug99 lineage of the wheat stem rust pathogen through somatic hybridization.</title>
        <authorList>
            <person name="Li F."/>
            <person name="Upadhyaya N.M."/>
            <person name="Sperschneider J."/>
            <person name="Matny O."/>
            <person name="Nguyen-Phuc H."/>
            <person name="Mago R."/>
            <person name="Raley C."/>
            <person name="Miller M.E."/>
            <person name="Silverstein K.A.T."/>
            <person name="Henningsen E."/>
            <person name="Hirsch C.D."/>
            <person name="Visser B."/>
            <person name="Pretorius Z.A."/>
            <person name="Steffenson B.J."/>
            <person name="Schwessinger B."/>
            <person name="Dodds P.N."/>
            <person name="Figueroa M."/>
        </authorList>
    </citation>
    <scope>NUCLEOTIDE SEQUENCE [LARGE SCALE GENOMIC DNA]</scope>
    <source>
        <strain evidence="1">21-0</strain>
    </source>
</reference>
<dbReference type="AlphaFoldDB" id="A0A5B0NF90"/>
<gene>
    <name evidence="1" type="ORF">PGT21_005663</name>
</gene>
<sequence>MIGLADIFGKKLEPRDRKPMVYEKLEKEYVLKSFSEKQVNWNKSGLSILWIVTVSNNISIDDKRPYKAILYEPDESTYNRLKYIWQNSPSTMIREENEIRKIVGEFEGTRRINAFRNQLYYHRIARNLWDFRPDQYTNRSVWNEMLNYINFHCFKRHLRLSYDPRDIGGPLLKKGKGNNMGLTNGDLSPFNDLALRSIYTDSERKKHLDLYSYLENASYPKNWWPLNFAEHCRLFGLDRLTVVKVGDALQLGSVDLASDGGQRTLSMDEAFSQILTVMTDRRSLLPWNESIERAWLHQYYGADYHRRLGKLSQFVILSPNEDLPLSIDTLKQITKRKKLIHNYHIGYELFWCEMGWDLTTYMQLMELRNSSKVKKYDELASSMSRFTQAELHALQFWHQSLCTVTRNQISVPRQMSWLEYVKEKLHAWSPRSLFTDPASTSKNGAS</sequence>
<evidence type="ECO:0000313" key="1">
    <source>
        <dbReference type="EMBL" id="KAA1086618.1"/>
    </source>
</evidence>
<name>A0A5B0NF90_PUCGR</name>
<accession>A0A5B0NF90</accession>
<dbReference type="Proteomes" id="UP000324748">
    <property type="component" value="Unassembled WGS sequence"/>
</dbReference>
<comment type="caution">
    <text evidence="1">The sequence shown here is derived from an EMBL/GenBank/DDBJ whole genome shotgun (WGS) entry which is preliminary data.</text>
</comment>
<evidence type="ECO:0000313" key="2">
    <source>
        <dbReference type="Proteomes" id="UP000324748"/>
    </source>
</evidence>
<protein>
    <submittedName>
        <fullName evidence="1">Uncharacterized protein</fullName>
    </submittedName>
</protein>
<proteinExistence type="predicted"/>
<organism evidence="1 2">
    <name type="scientific">Puccinia graminis f. sp. tritici</name>
    <dbReference type="NCBI Taxonomy" id="56615"/>
    <lineage>
        <taxon>Eukaryota</taxon>
        <taxon>Fungi</taxon>
        <taxon>Dikarya</taxon>
        <taxon>Basidiomycota</taxon>
        <taxon>Pucciniomycotina</taxon>
        <taxon>Pucciniomycetes</taxon>
        <taxon>Pucciniales</taxon>
        <taxon>Pucciniaceae</taxon>
        <taxon>Puccinia</taxon>
    </lineage>
</organism>